<gene>
    <name evidence="1" type="ORF">Plil01_001291900</name>
</gene>
<evidence type="ECO:0000313" key="1">
    <source>
        <dbReference type="EMBL" id="GMF30319.1"/>
    </source>
</evidence>
<keyword evidence="2" id="KW-1185">Reference proteome</keyword>
<comment type="caution">
    <text evidence="1">The sequence shown here is derived from an EMBL/GenBank/DDBJ whole genome shotgun (WGS) entry which is preliminary data.</text>
</comment>
<protein>
    <submittedName>
        <fullName evidence="1">Unnamed protein product</fullName>
    </submittedName>
</protein>
<evidence type="ECO:0000313" key="2">
    <source>
        <dbReference type="Proteomes" id="UP001165083"/>
    </source>
</evidence>
<sequence length="125" mass="13691">MVAGLLYARESEDAASGPKQEMVVSLPSFSCLHRDFLWLTTSFVDVSIVLCDVAGASPHEPVDREMAAESLVTTSIPDMAVLHLVCSQPKCEKSSSSIKPKQINEAGGSPQLMFKRYYPTEEQQI</sequence>
<accession>A0A9W6X3Y1</accession>
<dbReference type="EMBL" id="BSXW01000829">
    <property type="protein sequence ID" value="GMF30319.1"/>
    <property type="molecule type" value="Genomic_DNA"/>
</dbReference>
<proteinExistence type="predicted"/>
<reference evidence="1" key="1">
    <citation type="submission" date="2023-04" db="EMBL/GenBank/DDBJ databases">
        <title>Phytophthora lilii NBRC 32176.</title>
        <authorList>
            <person name="Ichikawa N."/>
            <person name="Sato H."/>
            <person name="Tonouchi N."/>
        </authorList>
    </citation>
    <scope>NUCLEOTIDE SEQUENCE</scope>
    <source>
        <strain evidence="1">NBRC 32176</strain>
    </source>
</reference>
<organism evidence="1 2">
    <name type="scientific">Phytophthora lilii</name>
    <dbReference type="NCBI Taxonomy" id="2077276"/>
    <lineage>
        <taxon>Eukaryota</taxon>
        <taxon>Sar</taxon>
        <taxon>Stramenopiles</taxon>
        <taxon>Oomycota</taxon>
        <taxon>Peronosporomycetes</taxon>
        <taxon>Peronosporales</taxon>
        <taxon>Peronosporaceae</taxon>
        <taxon>Phytophthora</taxon>
    </lineage>
</organism>
<name>A0A9W6X3Y1_9STRA</name>
<dbReference type="Proteomes" id="UP001165083">
    <property type="component" value="Unassembled WGS sequence"/>
</dbReference>
<dbReference type="AlphaFoldDB" id="A0A9W6X3Y1"/>